<feature type="transmembrane region" description="Helical" evidence="5">
    <location>
        <begin position="131"/>
        <end position="149"/>
    </location>
</feature>
<evidence type="ECO:0000256" key="1">
    <source>
        <dbReference type="ARBA" id="ARBA00004370"/>
    </source>
</evidence>
<comment type="caution">
    <text evidence="7">The sequence shown here is derived from an EMBL/GenBank/DDBJ whole genome shotgun (WGS) entry which is preliminary data.</text>
</comment>
<evidence type="ECO:0000313" key="8">
    <source>
        <dbReference type="Proteomes" id="UP000643207"/>
    </source>
</evidence>
<dbReference type="EMBL" id="JAERRA010000002">
    <property type="protein sequence ID" value="MBL0720510.1"/>
    <property type="molecule type" value="Genomic_DNA"/>
</dbReference>
<name>A0A9X1BNU0_9BURK</name>
<evidence type="ECO:0000256" key="5">
    <source>
        <dbReference type="SAM" id="Phobius"/>
    </source>
</evidence>
<dbReference type="AlphaFoldDB" id="A0A9X1BNU0"/>
<evidence type="ECO:0000256" key="2">
    <source>
        <dbReference type="ARBA" id="ARBA00022692"/>
    </source>
</evidence>
<protein>
    <submittedName>
        <fullName evidence="7">DUF4149 domain-containing protein</fullName>
    </submittedName>
</protein>
<feature type="transmembrane region" description="Helical" evidence="5">
    <location>
        <begin position="20"/>
        <end position="39"/>
    </location>
</feature>
<feature type="domain" description="TMEM205-like" evidence="6">
    <location>
        <begin position="18"/>
        <end position="116"/>
    </location>
</feature>
<evidence type="ECO:0000256" key="3">
    <source>
        <dbReference type="ARBA" id="ARBA00022989"/>
    </source>
</evidence>
<dbReference type="InterPro" id="IPR025423">
    <property type="entry name" value="TMEM205-like"/>
</dbReference>
<evidence type="ECO:0000256" key="4">
    <source>
        <dbReference type="ARBA" id="ARBA00023136"/>
    </source>
</evidence>
<gene>
    <name evidence="7" type="ORF">JI742_11495</name>
</gene>
<keyword evidence="3 5" id="KW-1133">Transmembrane helix</keyword>
<dbReference type="Proteomes" id="UP000643207">
    <property type="component" value="Unassembled WGS sequence"/>
</dbReference>
<sequence length="154" mass="16260">MPPLLPPGLERLRRGLPGVWLGLLLALGLIAAPTLFALLDRPLAGRVAGQLFAVEARLTLGFVVVLGLIERTRGQRRAEAGLGPRLSAELLLVLGVLFLTVAGYFALQPMMEAARAGQGRLSFGALHGLSSAAYFLKMALLAVLSWRVAAPAQA</sequence>
<proteinExistence type="predicted"/>
<evidence type="ECO:0000259" key="6">
    <source>
        <dbReference type="Pfam" id="PF13664"/>
    </source>
</evidence>
<feature type="transmembrane region" description="Helical" evidence="5">
    <location>
        <begin position="90"/>
        <end position="111"/>
    </location>
</feature>
<accession>A0A9X1BNU0</accession>
<comment type="subcellular location">
    <subcellularLocation>
        <location evidence="1">Membrane</location>
    </subcellularLocation>
</comment>
<keyword evidence="8" id="KW-1185">Reference proteome</keyword>
<dbReference type="RefSeq" id="WP_201827002.1">
    <property type="nucleotide sequence ID" value="NZ_JAERRA010000002.1"/>
</dbReference>
<dbReference type="Pfam" id="PF13664">
    <property type="entry name" value="DUF4149"/>
    <property type="match status" value="1"/>
</dbReference>
<organism evidence="7 8">
    <name type="scientific">Aquariibacter lacus</name>
    <dbReference type="NCBI Taxonomy" id="2801332"/>
    <lineage>
        <taxon>Bacteria</taxon>
        <taxon>Pseudomonadati</taxon>
        <taxon>Pseudomonadota</taxon>
        <taxon>Betaproteobacteria</taxon>
        <taxon>Burkholderiales</taxon>
        <taxon>Sphaerotilaceae</taxon>
        <taxon>Aquariibacter</taxon>
    </lineage>
</organism>
<evidence type="ECO:0000313" key="7">
    <source>
        <dbReference type="EMBL" id="MBL0720510.1"/>
    </source>
</evidence>
<dbReference type="GO" id="GO:0016020">
    <property type="term" value="C:membrane"/>
    <property type="evidence" value="ECO:0007669"/>
    <property type="project" value="UniProtKB-SubCell"/>
</dbReference>
<keyword evidence="2 5" id="KW-0812">Transmembrane</keyword>
<reference evidence="7 8" key="1">
    <citation type="submission" date="2021-01" db="EMBL/GenBank/DDBJ databases">
        <title>Piscinibacter sp. Jin2 Genome sequencing and assembly.</title>
        <authorList>
            <person name="Kim I."/>
        </authorList>
    </citation>
    <scope>NUCLEOTIDE SEQUENCE [LARGE SCALE GENOMIC DNA]</scope>
    <source>
        <strain evidence="7 8">Jin2</strain>
    </source>
</reference>
<keyword evidence="4 5" id="KW-0472">Membrane</keyword>
<feature type="transmembrane region" description="Helical" evidence="5">
    <location>
        <begin position="51"/>
        <end position="69"/>
    </location>
</feature>